<evidence type="ECO:0000256" key="3">
    <source>
        <dbReference type="ARBA" id="ARBA00008105"/>
    </source>
</evidence>
<evidence type="ECO:0000256" key="2">
    <source>
        <dbReference type="ARBA" id="ARBA00004604"/>
    </source>
</evidence>
<comment type="function">
    <text evidence="1">Involved in nucleolar processing of pre-18S ribosomal RNA.</text>
</comment>
<proteinExistence type="inferred from homology"/>
<evidence type="ECO:0000256" key="5">
    <source>
        <dbReference type="ARBA" id="ARBA00023242"/>
    </source>
</evidence>
<dbReference type="AlphaFoldDB" id="A0A136J317"/>
<accession>A0A136J317</accession>
<evidence type="ECO:0000313" key="8">
    <source>
        <dbReference type="Proteomes" id="UP000070501"/>
    </source>
</evidence>
<name>A0A136J317_9PEZI</name>
<evidence type="ECO:0000256" key="6">
    <source>
        <dbReference type="SAM" id="MobiDB-lite"/>
    </source>
</evidence>
<feature type="compositionally biased region" description="Basic and acidic residues" evidence="6">
    <location>
        <begin position="16"/>
        <end position="25"/>
    </location>
</feature>
<feature type="compositionally biased region" description="Basic and acidic residues" evidence="6">
    <location>
        <begin position="246"/>
        <end position="255"/>
    </location>
</feature>
<organism evidence="7 8">
    <name type="scientific">Microdochium bolleyi</name>
    <dbReference type="NCBI Taxonomy" id="196109"/>
    <lineage>
        <taxon>Eukaryota</taxon>
        <taxon>Fungi</taxon>
        <taxon>Dikarya</taxon>
        <taxon>Ascomycota</taxon>
        <taxon>Pezizomycotina</taxon>
        <taxon>Sordariomycetes</taxon>
        <taxon>Xylariomycetidae</taxon>
        <taxon>Xylariales</taxon>
        <taxon>Microdochiaceae</taxon>
        <taxon>Microdochium</taxon>
    </lineage>
</organism>
<feature type="compositionally biased region" description="Acidic residues" evidence="6">
    <location>
        <begin position="203"/>
        <end position="214"/>
    </location>
</feature>
<evidence type="ECO:0000256" key="1">
    <source>
        <dbReference type="ARBA" id="ARBA00004099"/>
    </source>
</evidence>
<feature type="region of interest" description="Disordered" evidence="6">
    <location>
        <begin position="147"/>
        <end position="255"/>
    </location>
</feature>
<reference evidence="8" key="1">
    <citation type="submission" date="2016-02" db="EMBL/GenBank/DDBJ databases">
        <title>Draft genome sequence of Microdochium bolleyi, a fungal endophyte of beachgrass.</title>
        <authorList>
            <consortium name="DOE Joint Genome Institute"/>
            <person name="David A.S."/>
            <person name="May G."/>
            <person name="Haridas S."/>
            <person name="Lim J."/>
            <person name="Wang M."/>
            <person name="Labutti K."/>
            <person name="Lipzen A."/>
            <person name="Barry K."/>
            <person name="Grigoriev I.V."/>
        </authorList>
    </citation>
    <scope>NUCLEOTIDE SEQUENCE [LARGE SCALE GENOMIC DNA]</scope>
    <source>
        <strain evidence="8">J235TASD1</strain>
    </source>
</reference>
<feature type="region of interest" description="Disordered" evidence="6">
    <location>
        <begin position="297"/>
        <end position="318"/>
    </location>
</feature>
<keyword evidence="5" id="KW-0539">Nucleus</keyword>
<dbReference type="STRING" id="196109.A0A136J317"/>
<comment type="subcellular location">
    <subcellularLocation>
        <location evidence="2">Nucleus</location>
        <location evidence="2">Nucleolus</location>
    </subcellularLocation>
</comment>
<dbReference type="InterPro" id="IPR007144">
    <property type="entry name" value="SSU_processome_Utp11"/>
</dbReference>
<dbReference type="PANTHER" id="PTHR12838:SF0">
    <property type="entry name" value="U3 SMALL NUCLEOLAR RNA-ASSOCIATED PROTEIN 11-RELATED"/>
    <property type="match status" value="1"/>
</dbReference>
<sequence>MSSSMRNAVQRRQHRERGQPLERAKYGLLEKHKDYSLRAADHKKKQATLKNLRAKAADKNEDEFYFGMMSRGGRARGPVRGATSSKGRKWDGIVDGDRGSLKGMDVEVSRLLKTQDLGYLRTMRNVASKDVRVLEERVIALGGSLEGLGVKRGGEDSDDEFAGLDDDDDDLDGERPRKKKKFVFSEDVEGREDMLRGDMAMQVDDDDDDDDDSAAGDVMSDEHDGDKTTTMANTTSQTKSKKPAPRTKEEEDALRTEQKVVLLGKLERRLEAARRKVTVLTRAEGKLELQRAQMAKTATAMGGVTKSGKKIKVRERKR</sequence>
<dbReference type="InParanoid" id="A0A136J317"/>
<dbReference type="Proteomes" id="UP000070501">
    <property type="component" value="Unassembled WGS sequence"/>
</dbReference>
<comment type="similarity">
    <text evidence="3">Belongs to the UTP11 family.</text>
</comment>
<dbReference type="OrthoDB" id="29058at2759"/>
<keyword evidence="8" id="KW-1185">Reference proteome</keyword>
<keyword evidence="4" id="KW-0698">rRNA processing</keyword>
<gene>
    <name evidence="7" type="ORF">Micbo1qcDRAFT_163304</name>
</gene>
<dbReference type="PANTHER" id="PTHR12838">
    <property type="entry name" value="U3 SMALL NUCLEOLAR RNA-ASSOCIATED PROTEIN 11"/>
    <property type="match status" value="1"/>
</dbReference>
<evidence type="ECO:0000313" key="7">
    <source>
        <dbReference type="EMBL" id="KXJ91542.1"/>
    </source>
</evidence>
<dbReference type="EMBL" id="KQ964250">
    <property type="protein sequence ID" value="KXJ91542.1"/>
    <property type="molecule type" value="Genomic_DNA"/>
</dbReference>
<feature type="region of interest" description="Disordered" evidence="6">
    <location>
        <begin position="1"/>
        <end position="25"/>
    </location>
</feature>
<evidence type="ECO:0000256" key="4">
    <source>
        <dbReference type="ARBA" id="ARBA00022552"/>
    </source>
</evidence>
<feature type="compositionally biased region" description="Polar residues" evidence="6">
    <location>
        <begin position="228"/>
        <end position="238"/>
    </location>
</feature>
<feature type="compositionally biased region" description="Basic residues" evidence="6">
    <location>
        <begin position="307"/>
        <end position="318"/>
    </location>
</feature>
<dbReference type="GO" id="GO:0032040">
    <property type="term" value="C:small-subunit processome"/>
    <property type="evidence" value="ECO:0007669"/>
    <property type="project" value="InterPro"/>
</dbReference>
<feature type="compositionally biased region" description="Acidic residues" evidence="6">
    <location>
        <begin position="156"/>
        <end position="172"/>
    </location>
</feature>
<dbReference type="Pfam" id="PF03998">
    <property type="entry name" value="Utp11"/>
    <property type="match status" value="1"/>
</dbReference>
<protein>
    <submittedName>
        <fullName evidence="7">Small-subunit processome</fullName>
    </submittedName>
</protein>
<dbReference type="GO" id="GO:0006364">
    <property type="term" value="P:rRNA processing"/>
    <property type="evidence" value="ECO:0007669"/>
    <property type="project" value="UniProtKB-KW"/>
</dbReference>